<gene>
    <name evidence="7" type="ORF">FHW37_102493</name>
</gene>
<dbReference type="RefSeq" id="WP_145634823.1">
    <property type="nucleotide sequence ID" value="NZ_VIWP01000002.1"/>
</dbReference>
<dbReference type="EMBL" id="VIWP01000002">
    <property type="protein sequence ID" value="TWF56854.1"/>
    <property type="molecule type" value="Genomic_DNA"/>
</dbReference>
<keyword evidence="3 6" id="KW-0812">Transmembrane</keyword>
<evidence type="ECO:0000256" key="5">
    <source>
        <dbReference type="ARBA" id="ARBA00023136"/>
    </source>
</evidence>
<proteinExistence type="predicted"/>
<dbReference type="GO" id="GO:0033228">
    <property type="term" value="P:cysteine export across plasma membrane"/>
    <property type="evidence" value="ECO:0007669"/>
    <property type="project" value="TreeGrafter"/>
</dbReference>
<name>A0A561R2L2_9HYPH</name>
<comment type="subcellular location">
    <subcellularLocation>
        <location evidence="1">Cell membrane</location>
        <topology evidence="1">Multi-pass membrane protein</topology>
    </subcellularLocation>
</comment>
<evidence type="ECO:0000313" key="8">
    <source>
        <dbReference type="Proteomes" id="UP000320653"/>
    </source>
</evidence>
<reference evidence="7 8" key="1">
    <citation type="submission" date="2019-06" db="EMBL/GenBank/DDBJ databases">
        <title>Sorghum-associated microbial communities from plants grown in Nebraska, USA.</title>
        <authorList>
            <person name="Schachtman D."/>
        </authorList>
    </citation>
    <scope>NUCLEOTIDE SEQUENCE [LARGE SCALE GENOMIC DNA]</scope>
    <source>
        <strain evidence="7 8">1225</strain>
    </source>
</reference>
<feature type="transmembrane region" description="Helical" evidence="6">
    <location>
        <begin position="178"/>
        <end position="195"/>
    </location>
</feature>
<organism evidence="7 8">
    <name type="scientific">Neorhizobium alkalisoli</name>
    <dbReference type="NCBI Taxonomy" id="528178"/>
    <lineage>
        <taxon>Bacteria</taxon>
        <taxon>Pseudomonadati</taxon>
        <taxon>Pseudomonadota</taxon>
        <taxon>Alphaproteobacteria</taxon>
        <taxon>Hyphomicrobiales</taxon>
        <taxon>Rhizobiaceae</taxon>
        <taxon>Rhizobium/Agrobacterium group</taxon>
        <taxon>Neorhizobium</taxon>
    </lineage>
</organism>
<keyword evidence="5 6" id="KW-0472">Membrane</keyword>
<dbReference type="InterPro" id="IPR001123">
    <property type="entry name" value="LeuE-type"/>
</dbReference>
<protein>
    <submittedName>
        <fullName evidence="7">Threonine/homoserine/homoserine lactone efflux protein</fullName>
    </submittedName>
</protein>
<feature type="transmembrane region" description="Helical" evidence="6">
    <location>
        <begin position="39"/>
        <end position="61"/>
    </location>
</feature>
<evidence type="ECO:0000256" key="2">
    <source>
        <dbReference type="ARBA" id="ARBA00022475"/>
    </source>
</evidence>
<dbReference type="Proteomes" id="UP000320653">
    <property type="component" value="Unassembled WGS sequence"/>
</dbReference>
<evidence type="ECO:0000256" key="6">
    <source>
        <dbReference type="SAM" id="Phobius"/>
    </source>
</evidence>
<keyword evidence="2" id="KW-1003">Cell membrane</keyword>
<keyword evidence="8" id="KW-1185">Reference proteome</keyword>
<evidence type="ECO:0000256" key="1">
    <source>
        <dbReference type="ARBA" id="ARBA00004651"/>
    </source>
</evidence>
<evidence type="ECO:0000313" key="7">
    <source>
        <dbReference type="EMBL" id="TWF56854.1"/>
    </source>
</evidence>
<sequence length="197" mass="21094">METAILPALMGFVFAATITPGPNNIMVMTSGANFGFRRSIPHLLGVSLGALAVVLLTGFGLMAVFKAAPFLETALKIASAVYLVWLAWKIANARPPEAGVAPGKPLTFLQAAAFQWVNPKVWATGLSAMTLFAPDRSVLSMLVIGLAFSTIGMGSNAVWTFMGTALRHWLTVGRRLRVFNMTMAILLVASIYPVFVH</sequence>
<evidence type="ECO:0000256" key="3">
    <source>
        <dbReference type="ARBA" id="ARBA00022692"/>
    </source>
</evidence>
<dbReference type="GO" id="GO:0005886">
    <property type="term" value="C:plasma membrane"/>
    <property type="evidence" value="ECO:0007669"/>
    <property type="project" value="UniProtKB-SubCell"/>
</dbReference>
<dbReference type="GO" id="GO:0015171">
    <property type="term" value="F:amino acid transmembrane transporter activity"/>
    <property type="evidence" value="ECO:0007669"/>
    <property type="project" value="TreeGrafter"/>
</dbReference>
<dbReference type="PANTHER" id="PTHR30086">
    <property type="entry name" value="ARGININE EXPORTER PROTEIN ARGO"/>
    <property type="match status" value="1"/>
</dbReference>
<keyword evidence="4 6" id="KW-1133">Transmembrane helix</keyword>
<accession>A0A561R2L2</accession>
<dbReference type="AlphaFoldDB" id="A0A561R2L2"/>
<dbReference type="PANTHER" id="PTHR30086:SF20">
    <property type="entry name" value="ARGININE EXPORTER PROTEIN ARGO-RELATED"/>
    <property type="match status" value="1"/>
</dbReference>
<feature type="transmembrane region" description="Helical" evidence="6">
    <location>
        <begin position="138"/>
        <end position="166"/>
    </location>
</feature>
<dbReference type="Pfam" id="PF01810">
    <property type="entry name" value="LysE"/>
    <property type="match status" value="1"/>
</dbReference>
<evidence type="ECO:0000256" key="4">
    <source>
        <dbReference type="ARBA" id="ARBA00022989"/>
    </source>
</evidence>
<comment type="caution">
    <text evidence="7">The sequence shown here is derived from an EMBL/GenBank/DDBJ whole genome shotgun (WGS) entry which is preliminary data.</text>
</comment>
<dbReference type="OrthoDB" id="9812084at2"/>